<proteinExistence type="predicted"/>
<dbReference type="Pfam" id="PF00098">
    <property type="entry name" value="zf-CCHC"/>
    <property type="match status" value="1"/>
</dbReference>
<comment type="caution">
    <text evidence="4">The sequence shown here is derived from an EMBL/GenBank/DDBJ whole genome shotgun (WGS) entry which is preliminary data.</text>
</comment>
<feature type="region of interest" description="Disordered" evidence="2">
    <location>
        <begin position="73"/>
        <end position="96"/>
    </location>
</feature>
<dbReference type="GO" id="GO:0003676">
    <property type="term" value="F:nucleic acid binding"/>
    <property type="evidence" value="ECO:0007669"/>
    <property type="project" value="InterPro"/>
</dbReference>
<dbReference type="GO" id="GO:0008270">
    <property type="term" value="F:zinc ion binding"/>
    <property type="evidence" value="ECO:0007669"/>
    <property type="project" value="UniProtKB-KW"/>
</dbReference>
<reference evidence="4" key="1">
    <citation type="journal article" date="2019" name="Sci. Rep.">
        <title>Draft genome of Tanacetum cinerariifolium, the natural source of mosquito coil.</title>
        <authorList>
            <person name="Yamashiro T."/>
            <person name="Shiraishi A."/>
            <person name="Satake H."/>
            <person name="Nakayama K."/>
        </authorList>
    </citation>
    <scope>NUCLEOTIDE SEQUENCE</scope>
</reference>
<organism evidence="4">
    <name type="scientific">Tanacetum cinerariifolium</name>
    <name type="common">Dalmatian daisy</name>
    <name type="synonym">Chrysanthemum cinerariifolium</name>
    <dbReference type="NCBI Taxonomy" id="118510"/>
    <lineage>
        <taxon>Eukaryota</taxon>
        <taxon>Viridiplantae</taxon>
        <taxon>Streptophyta</taxon>
        <taxon>Embryophyta</taxon>
        <taxon>Tracheophyta</taxon>
        <taxon>Spermatophyta</taxon>
        <taxon>Magnoliopsida</taxon>
        <taxon>eudicotyledons</taxon>
        <taxon>Gunneridae</taxon>
        <taxon>Pentapetalae</taxon>
        <taxon>asterids</taxon>
        <taxon>campanulids</taxon>
        <taxon>Asterales</taxon>
        <taxon>Asteraceae</taxon>
        <taxon>Asteroideae</taxon>
        <taxon>Anthemideae</taxon>
        <taxon>Anthemidinae</taxon>
        <taxon>Tanacetum</taxon>
    </lineage>
</organism>
<gene>
    <name evidence="4" type="ORF">Tci_027874</name>
</gene>
<dbReference type="InterPro" id="IPR036875">
    <property type="entry name" value="Znf_CCHC_sf"/>
</dbReference>
<sequence length="441" mass="50201">MDEAIEVSCIIDKLPPFWKEFKQTLKHKKEELTLFELSSHLRIEESLGVKDSDKPKGKNVVGLLVFNMMKHNNSTRYNDNKGKRKHHDNTRTDPNKKVEPTCWKCGKTGHIKRDFKGVNVCNKSNGSSTKGLVDGRGCVDLRDAIFDKNRFSSVPRLSLKIPNGTKDIGSSVVPEEVFEEVVQQPKLEFRKSKKNKIPKNFRPELQLYLIEGTKYEKEAIYDEMDSVMGNNTWVLAHLPPSCKPLGCKWIFKRKLKTAFLNGELDKEVYVNQPQGFIMRGNENKYPSKKIHRICACTSQETTKIQSPIRYMAPLPPREQRHHSLSTKHNGTSRARSTETSDGLAAIQAQLNNLGREIKKDKVEYKGKNVVGAFMNLPIFVGNFSVVTNFAVVENMDGYRDQDIGDVILGEPFCKASCVEARRFDGLITIHNYNDNVTYQMA</sequence>
<feature type="region of interest" description="Disordered" evidence="2">
    <location>
        <begin position="316"/>
        <end position="341"/>
    </location>
</feature>
<dbReference type="PROSITE" id="PS50158">
    <property type="entry name" value="ZF_CCHC"/>
    <property type="match status" value="1"/>
</dbReference>
<dbReference type="SUPFAM" id="SSF57756">
    <property type="entry name" value="Retrovirus zinc finger-like domains"/>
    <property type="match status" value="1"/>
</dbReference>
<evidence type="ECO:0000256" key="2">
    <source>
        <dbReference type="SAM" id="MobiDB-lite"/>
    </source>
</evidence>
<dbReference type="AlphaFoldDB" id="A0A6L2L2W0"/>
<dbReference type="EMBL" id="BKCJ010003570">
    <property type="protein sequence ID" value="GEU55896.1"/>
    <property type="molecule type" value="Genomic_DNA"/>
</dbReference>
<protein>
    <submittedName>
        <fullName evidence="4">Zinc finger, CCHC-type</fullName>
    </submittedName>
</protein>
<dbReference type="InterPro" id="IPR001878">
    <property type="entry name" value="Znf_CCHC"/>
</dbReference>
<feature type="compositionally biased region" description="Polar residues" evidence="2">
    <location>
        <begin position="326"/>
        <end position="340"/>
    </location>
</feature>
<feature type="domain" description="CCHC-type" evidence="3">
    <location>
        <begin position="102"/>
        <end position="114"/>
    </location>
</feature>
<keyword evidence="1" id="KW-0479">Metal-binding</keyword>
<evidence type="ECO:0000259" key="3">
    <source>
        <dbReference type="PROSITE" id="PS50158"/>
    </source>
</evidence>
<accession>A0A6L2L2W0</accession>
<keyword evidence="1" id="KW-0862">Zinc</keyword>
<evidence type="ECO:0000313" key="4">
    <source>
        <dbReference type="EMBL" id="GEU55896.1"/>
    </source>
</evidence>
<evidence type="ECO:0000256" key="1">
    <source>
        <dbReference type="PROSITE-ProRule" id="PRU00047"/>
    </source>
</evidence>
<name>A0A6L2L2W0_TANCI</name>
<keyword evidence="1" id="KW-0863">Zinc-finger</keyword>